<dbReference type="EC" id="2.7.7.2" evidence="14"/>
<feature type="domain" description="Riboflavin kinase" evidence="15">
    <location>
        <begin position="181"/>
        <end position="305"/>
    </location>
</feature>
<evidence type="ECO:0000259" key="15">
    <source>
        <dbReference type="SMART" id="SM00904"/>
    </source>
</evidence>
<dbReference type="RefSeq" id="WP_380427926.1">
    <property type="nucleotide sequence ID" value="NZ_JBHRZV010000052.1"/>
</dbReference>
<dbReference type="SMART" id="SM00904">
    <property type="entry name" value="Flavokinase"/>
    <property type="match status" value="1"/>
</dbReference>
<dbReference type="SUPFAM" id="SSF82114">
    <property type="entry name" value="Riboflavin kinase-like"/>
    <property type="match status" value="1"/>
</dbReference>
<evidence type="ECO:0000256" key="12">
    <source>
        <dbReference type="ARBA" id="ARBA00047880"/>
    </source>
</evidence>
<comment type="similarity">
    <text evidence="14">Belongs to the ribF family.</text>
</comment>
<evidence type="ECO:0000256" key="1">
    <source>
        <dbReference type="ARBA" id="ARBA00004726"/>
    </source>
</evidence>
<organism evidence="16 17">
    <name type="scientific">Streptococcus caprae</name>
    <dbReference type="NCBI Taxonomy" id="1640501"/>
    <lineage>
        <taxon>Bacteria</taxon>
        <taxon>Bacillati</taxon>
        <taxon>Bacillota</taxon>
        <taxon>Bacilli</taxon>
        <taxon>Lactobacillales</taxon>
        <taxon>Streptococcaceae</taxon>
        <taxon>Streptococcus</taxon>
    </lineage>
</organism>
<keyword evidence="17" id="KW-1185">Reference proteome</keyword>
<dbReference type="CDD" id="cd02064">
    <property type="entry name" value="FAD_synthetase_N"/>
    <property type="match status" value="1"/>
</dbReference>
<comment type="caution">
    <text evidence="16">The sequence shown here is derived from an EMBL/GenBank/DDBJ whole genome shotgun (WGS) entry which is preliminary data.</text>
</comment>
<evidence type="ECO:0000256" key="13">
    <source>
        <dbReference type="ARBA" id="ARBA00049494"/>
    </source>
</evidence>
<name>A0ABV8CXP4_9STRE</name>
<dbReference type="Pfam" id="PF06574">
    <property type="entry name" value="FAD_syn"/>
    <property type="match status" value="1"/>
</dbReference>
<evidence type="ECO:0000256" key="10">
    <source>
        <dbReference type="ARBA" id="ARBA00022840"/>
    </source>
</evidence>
<keyword evidence="5 14" id="KW-0808">Transferase</keyword>
<dbReference type="Pfam" id="PF01687">
    <property type="entry name" value="Flavokinase"/>
    <property type="match status" value="1"/>
</dbReference>
<dbReference type="NCBIfam" id="NF004158">
    <property type="entry name" value="PRK05627.1-1"/>
    <property type="match status" value="1"/>
</dbReference>
<protein>
    <recommendedName>
        <fullName evidence="14">Riboflavin biosynthesis protein</fullName>
    </recommendedName>
    <domain>
        <recommendedName>
            <fullName evidence="14">Riboflavin kinase</fullName>
            <ecNumber evidence="14">2.7.1.26</ecNumber>
        </recommendedName>
        <alternativeName>
            <fullName evidence="14">Flavokinase</fullName>
        </alternativeName>
    </domain>
    <domain>
        <recommendedName>
            <fullName evidence="14">FMN adenylyltransferase</fullName>
            <ecNumber evidence="14">2.7.7.2</ecNumber>
        </recommendedName>
        <alternativeName>
            <fullName evidence="14">FAD pyrophosphorylase</fullName>
        </alternativeName>
        <alternativeName>
            <fullName evidence="14">FAD synthase</fullName>
        </alternativeName>
    </domain>
</protein>
<dbReference type="GO" id="GO:0003919">
    <property type="term" value="F:FMN adenylyltransferase activity"/>
    <property type="evidence" value="ECO:0007669"/>
    <property type="project" value="UniProtKB-EC"/>
</dbReference>
<keyword evidence="8 14" id="KW-0418">Kinase</keyword>
<evidence type="ECO:0000256" key="9">
    <source>
        <dbReference type="ARBA" id="ARBA00022827"/>
    </source>
</evidence>
<gene>
    <name evidence="16" type="ORF">ACFORF_10295</name>
</gene>
<dbReference type="EMBL" id="JBHRZV010000052">
    <property type="protein sequence ID" value="MFC3928940.1"/>
    <property type="molecule type" value="Genomic_DNA"/>
</dbReference>
<dbReference type="Gene3D" id="2.40.30.30">
    <property type="entry name" value="Riboflavin kinase-like"/>
    <property type="match status" value="1"/>
</dbReference>
<keyword evidence="7 14" id="KW-0547">Nucleotide-binding</keyword>
<comment type="catalytic activity">
    <reaction evidence="12 14">
        <text>riboflavin + ATP = FMN + ADP + H(+)</text>
        <dbReference type="Rhea" id="RHEA:14357"/>
        <dbReference type="ChEBI" id="CHEBI:15378"/>
        <dbReference type="ChEBI" id="CHEBI:30616"/>
        <dbReference type="ChEBI" id="CHEBI:57986"/>
        <dbReference type="ChEBI" id="CHEBI:58210"/>
        <dbReference type="ChEBI" id="CHEBI:456216"/>
        <dbReference type="EC" id="2.7.1.26"/>
    </reaction>
</comment>
<comment type="catalytic activity">
    <reaction evidence="13 14">
        <text>FMN + ATP + H(+) = FAD + diphosphate</text>
        <dbReference type="Rhea" id="RHEA:17237"/>
        <dbReference type="ChEBI" id="CHEBI:15378"/>
        <dbReference type="ChEBI" id="CHEBI:30616"/>
        <dbReference type="ChEBI" id="CHEBI:33019"/>
        <dbReference type="ChEBI" id="CHEBI:57692"/>
        <dbReference type="ChEBI" id="CHEBI:58210"/>
        <dbReference type="EC" id="2.7.7.2"/>
    </reaction>
</comment>
<evidence type="ECO:0000256" key="5">
    <source>
        <dbReference type="ARBA" id="ARBA00022679"/>
    </source>
</evidence>
<evidence type="ECO:0000256" key="14">
    <source>
        <dbReference type="PIRNR" id="PIRNR004491"/>
    </source>
</evidence>
<dbReference type="EC" id="2.7.1.26" evidence="14"/>
<dbReference type="PANTHER" id="PTHR22749:SF6">
    <property type="entry name" value="RIBOFLAVIN KINASE"/>
    <property type="match status" value="1"/>
</dbReference>
<proteinExistence type="inferred from homology"/>
<keyword evidence="3 14" id="KW-0285">Flavoprotein</keyword>
<dbReference type="InterPro" id="IPR015865">
    <property type="entry name" value="Riboflavin_kinase_bac/euk"/>
</dbReference>
<keyword evidence="10 14" id="KW-0067">ATP-binding</keyword>
<dbReference type="PANTHER" id="PTHR22749">
    <property type="entry name" value="RIBOFLAVIN KINASE/FMN ADENYLYLTRANSFERASE"/>
    <property type="match status" value="1"/>
</dbReference>
<dbReference type="Proteomes" id="UP001595807">
    <property type="component" value="Unassembled WGS sequence"/>
</dbReference>
<evidence type="ECO:0000256" key="6">
    <source>
        <dbReference type="ARBA" id="ARBA00022695"/>
    </source>
</evidence>
<accession>A0ABV8CXP4</accession>
<evidence type="ECO:0000256" key="2">
    <source>
        <dbReference type="ARBA" id="ARBA00005201"/>
    </source>
</evidence>
<evidence type="ECO:0000256" key="7">
    <source>
        <dbReference type="ARBA" id="ARBA00022741"/>
    </source>
</evidence>
<sequence>MNTQIIKDYHDIKQGKGTVLVLGYFDALHLGHKTLFDQAREVADAHGLEVAVLTYHEAPGLAFKKFTPDFLLHLMSPQKRLEKFEEYGVDQLYLMDFTSEFAHQDSKAFIENYVGRLKADFIVVGFDYHFGCDRKTADDLEDLFDGQVITMPEFQIDEEKVSSTRIRRALANGNIVLVNQLLGYDFTTRGMVVHGDARGRTIGYPTANLAILDRLHLPSDGVYVTEAIVNGRAYRAMTSVGKNVTFDGQDLRVETHIFDFDQDIYGNFIEIVWLDKIRDMVKFSGIDELINALENDEKVALSWKKV</sequence>
<keyword evidence="6 14" id="KW-0548">Nucleotidyltransferase</keyword>
<evidence type="ECO:0000256" key="8">
    <source>
        <dbReference type="ARBA" id="ARBA00022777"/>
    </source>
</evidence>
<evidence type="ECO:0000256" key="11">
    <source>
        <dbReference type="ARBA" id="ARBA00023268"/>
    </source>
</evidence>
<dbReference type="InterPro" id="IPR002606">
    <property type="entry name" value="Riboflavin_kinase_bac"/>
</dbReference>
<dbReference type="NCBIfam" id="TIGR00083">
    <property type="entry name" value="ribF"/>
    <property type="match status" value="1"/>
</dbReference>
<dbReference type="PIRSF" id="PIRSF004491">
    <property type="entry name" value="FAD_Synth"/>
    <property type="match status" value="1"/>
</dbReference>
<dbReference type="InterPro" id="IPR015864">
    <property type="entry name" value="FAD_synthase"/>
</dbReference>
<evidence type="ECO:0000313" key="16">
    <source>
        <dbReference type="EMBL" id="MFC3928940.1"/>
    </source>
</evidence>
<keyword evidence="9 14" id="KW-0274">FAD</keyword>
<reference evidence="17" key="1">
    <citation type="journal article" date="2019" name="Int. J. Syst. Evol. Microbiol.">
        <title>The Global Catalogue of Microorganisms (GCM) 10K type strain sequencing project: providing services to taxonomists for standard genome sequencing and annotation.</title>
        <authorList>
            <consortium name="The Broad Institute Genomics Platform"/>
            <consortium name="The Broad Institute Genome Sequencing Center for Infectious Disease"/>
            <person name="Wu L."/>
            <person name="Ma J."/>
        </authorList>
    </citation>
    <scope>NUCLEOTIDE SEQUENCE [LARGE SCALE GENOMIC DNA]</scope>
    <source>
        <strain evidence="17">CCUG 67170</strain>
    </source>
</reference>
<keyword evidence="11" id="KW-0511">Multifunctional enzyme</keyword>
<dbReference type="InterPro" id="IPR023465">
    <property type="entry name" value="Riboflavin_kinase_dom_sf"/>
</dbReference>
<evidence type="ECO:0000313" key="17">
    <source>
        <dbReference type="Proteomes" id="UP001595807"/>
    </source>
</evidence>
<dbReference type="InterPro" id="IPR014729">
    <property type="entry name" value="Rossmann-like_a/b/a_fold"/>
</dbReference>
<evidence type="ECO:0000256" key="3">
    <source>
        <dbReference type="ARBA" id="ARBA00022630"/>
    </source>
</evidence>
<comment type="pathway">
    <text evidence="2 14">Cofactor biosynthesis; FMN biosynthesis; FMN from riboflavin (ATP route): step 1/1.</text>
</comment>
<dbReference type="Gene3D" id="3.40.50.620">
    <property type="entry name" value="HUPs"/>
    <property type="match status" value="1"/>
</dbReference>
<dbReference type="GO" id="GO:0008531">
    <property type="term" value="F:riboflavin kinase activity"/>
    <property type="evidence" value="ECO:0007669"/>
    <property type="project" value="UniProtKB-EC"/>
</dbReference>
<dbReference type="SUPFAM" id="SSF52374">
    <property type="entry name" value="Nucleotidylyl transferase"/>
    <property type="match status" value="1"/>
</dbReference>
<keyword evidence="4 14" id="KW-0288">FMN</keyword>
<dbReference type="InterPro" id="IPR023468">
    <property type="entry name" value="Riboflavin_kinase"/>
</dbReference>
<comment type="pathway">
    <text evidence="1 14">Cofactor biosynthesis; FAD biosynthesis; FAD from FMN: step 1/1.</text>
</comment>
<evidence type="ECO:0000256" key="4">
    <source>
        <dbReference type="ARBA" id="ARBA00022643"/>
    </source>
</evidence>